<sequence>MTKMAKSPYSSQGNANAVVIKIWTMSKDGNGSKLGNGAGKLYMAFKLNRLAKDRLKNGHNEMGIQVRSRRDEGGKWALEFLDQVAGVWKTLVGK</sequence>
<organism evidence="1 2">
    <name type="scientific">Desulfosarcina ovata subsp. sediminis</name>
    <dbReference type="NCBI Taxonomy" id="885957"/>
    <lineage>
        <taxon>Bacteria</taxon>
        <taxon>Pseudomonadati</taxon>
        <taxon>Thermodesulfobacteriota</taxon>
        <taxon>Desulfobacteria</taxon>
        <taxon>Desulfobacterales</taxon>
        <taxon>Desulfosarcinaceae</taxon>
        <taxon>Desulfosarcina</taxon>
    </lineage>
</organism>
<dbReference type="AlphaFoldDB" id="A0A5K7ZX86"/>
<dbReference type="Proteomes" id="UP000425960">
    <property type="component" value="Chromosome"/>
</dbReference>
<reference evidence="1 2" key="1">
    <citation type="submission" date="2019-11" db="EMBL/GenBank/DDBJ databases">
        <title>Comparative genomics of hydrocarbon-degrading Desulfosarcina strains.</title>
        <authorList>
            <person name="Watanabe M."/>
            <person name="Kojima H."/>
            <person name="Fukui M."/>
        </authorList>
    </citation>
    <scope>NUCLEOTIDE SEQUENCE [LARGE SCALE GENOMIC DNA]</scope>
    <source>
        <strain evidence="1 2">28bB2T</strain>
    </source>
</reference>
<dbReference type="KEGG" id="dov:DSCO28_54280"/>
<evidence type="ECO:0000313" key="2">
    <source>
        <dbReference type="Proteomes" id="UP000425960"/>
    </source>
</evidence>
<accession>A0A5K7ZX86</accession>
<dbReference type="RefSeq" id="WP_155324658.1">
    <property type="nucleotide sequence ID" value="NZ_AP021876.1"/>
</dbReference>
<gene>
    <name evidence="1" type="ORF">DSCO28_54280</name>
</gene>
<name>A0A5K7ZX86_9BACT</name>
<proteinExistence type="predicted"/>
<evidence type="ECO:0000313" key="1">
    <source>
        <dbReference type="EMBL" id="BBO84862.1"/>
    </source>
</evidence>
<protein>
    <submittedName>
        <fullName evidence="1">Uncharacterized protein</fullName>
    </submittedName>
</protein>
<dbReference type="EMBL" id="AP021876">
    <property type="protein sequence ID" value="BBO84862.1"/>
    <property type="molecule type" value="Genomic_DNA"/>
</dbReference>